<gene>
    <name evidence="1" type="ORF">C8P68_11225</name>
</gene>
<keyword evidence="2" id="KW-1185">Reference proteome</keyword>
<accession>A0A2T5J4I9</accession>
<dbReference type="Gene3D" id="2.60.40.10">
    <property type="entry name" value="Immunoglobulins"/>
    <property type="match status" value="1"/>
</dbReference>
<dbReference type="EMBL" id="QAOQ01000012">
    <property type="protein sequence ID" value="PTQ92425.1"/>
    <property type="molecule type" value="Genomic_DNA"/>
</dbReference>
<proteinExistence type="predicted"/>
<protein>
    <recommendedName>
        <fullName evidence="3">Fibronectin type III domain protein</fullName>
    </recommendedName>
</protein>
<sequence length="427" mass="43409">MKINIKIWAGLVMIIGVCTSCSKDPLVPVNISSQLIVNTQPISNIGQNSAATGVQITGGFASDIIDKGICWATTTKPQTSQNKQSGGAGSGLTSLNISGLTPGITYYVRGYVVTKNETIYGDQQQFTTMGYLAATLTTTSISGITQTAAQSGGNVTAMGGGTVTAKGICWNTTGTPTISNIRTNDGSGLGAYTSSITSLTPGTTYYVRAYATNQAGTTYGSQVSFTTVAIMLPSVSATSITSIAQTYAIASASTTADGGGTISAKGFCWSMVTNPTISNAHVIYGSGLGSYGSQLSTLSPGTTYYVRAYATNQAGTAYGIQISFTTSPVQLATIGSLTISTITKNSAFASCSVTADGGGTITSRGICWSTSSSPTLSNGGFFTSGTGTGTLSGTMSVLNSGVTYYARGYAINAAGTAYGPVYSFKTL</sequence>
<dbReference type="OrthoDB" id="9765957at2"/>
<organism evidence="1 2">
    <name type="scientific">Mucilaginibacter yixingensis</name>
    <dbReference type="NCBI Taxonomy" id="1295612"/>
    <lineage>
        <taxon>Bacteria</taxon>
        <taxon>Pseudomonadati</taxon>
        <taxon>Bacteroidota</taxon>
        <taxon>Sphingobacteriia</taxon>
        <taxon>Sphingobacteriales</taxon>
        <taxon>Sphingobacteriaceae</taxon>
        <taxon>Mucilaginibacter</taxon>
    </lineage>
</organism>
<dbReference type="InterPro" id="IPR013783">
    <property type="entry name" value="Ig-like_fold"/>
</dbReference>
<evidence type="ECO:0000313" key="2">
    <source>
        <dbReference type="Proteomes" id="UP000244168"/>
    </source>
</evidence>
<dbReference type="RefSeq" id="WP_107831580.1">
    <property type="nucleotide sequence ID" value="NZ_CP160205.1"/>
</dbReference>
<dbReference type="InterPro" id="IPR036116">
    <property type="entry name" value="FN3_sf"/>
</dbReference>
<dbReference type="AlphaFoldDB" id="A0A2T5J4I9"/>
<dbReference type="CDD" id="cd00063">
    <property type="entry name" value="FN3"/>
    <property type="match status" value="1"/>
</dbReference>
<dbReference type="Proteomes" id="UP000244168">
    <property type="component" value="Unassembled WGS sequence"/>
</dbReference>
<dbReference type="InterPro" id="IPR003961">
    <property type="entry name" value="FN3_dom"/>
</dbReference>
<evidence type="ECO:0000313" key="1">
    <source>
        <dbReference type="EMBL" id="PTQ92425.1"/>
    </source>
</evidence>
<name>A0A2T5J4I9_9SPHI</name>
<dbReference type="SUPFAM" id="SSF49265">
    <property type="entry name" value="Fibronectin type III"/>
    <property type="match status" value="2"/>
</dbReference>
<reference evidence="1 2" key="1">
    <citation type="submission" date="2018-04" db="EMBL/GenBank/DDBJ databases">
        <title>Genomic Encyclopedia of Archaeal and Bacterial Type Strains, Phase II (KMG-II): from individual species to whole genera.</title>
        <authorList>
            <person name="Goeker M."/>
        </authorList>
    </citation>
    <scope>NUCLEOTIDE SEQUENCE [LARGE SCALE GENOMIC DNA]</scope>
    <source>
        <strain evidence="1 2">DSM 26809</strain>
    </source>
</reference>
<comment type="caution">
    <text evidence="1">The sequence shown here is derived from an EMBL/GenBank/DDBJ whole genome shotgun (WGS) entry which is preliminary data.</text>
</comment>
<evidence type="ECO:0008006" key="3">
    <source>
        <dbReference type="Google" id="ProtNLM"/>
    </source>
</evidence>